<dbReference type="Gene3D" id="3.30.420.40">
    <property type="match status" value="2"/>
</dbReference>
<dbReference type="InterPro" id="IPR043129">
    <property type="entry name" value="ATPase_NBD"/>
</dbReference>
<evidence type="ECO:0000313" key="3">
    <source>
        <dbReference type="Proteomes" id="UP000579153"/>
    </source>
</evidence>
<dbReference type="Gene3D" id="1.10.10.10">
    <property type="entry name" value="Winged helix-like DNA-binding domain superfamily/Winged helix DNA-binding domain"/>
    <property type="match status" value="1"/>
</dbReference>
<sequence length="407" mass="41829">MVLNHIRAARTISRIELAAESGVTPATITQVVRELMDHGLVVEVGRGASTGGKPRTLLQLNPRARYAVGVLFERNTCVVVLVDLTGRPVARTSFPGTATLPPGQGVALVASRVNALLDTAGVDRGKVLGVGLATYGPQDRRAGVLLTHQPTPEWFGYPVAPRLSEILGLPVLLDNDAAAAAIGEYWLGAVDTPAFGCIYMASGIGGGVVVDGELYRGSSSNGVEIGHITVDLDGGPCGCGNYGCLGNYADPTAVIKQALEASPLGARLGLDPGDTDVMAAFGRIATAAQAGDPAARTLIERSARHLGTAAVTMTSLFDLDTIVLAGPSLAAAGPIYQSVVQEEVRRRTFARRAHPVRVVTSVSGSDAAAVGGAVLVLQGELAVLELASTAGPAESAGEPAERAGHRR</sequence>
<dbReference type="Pfam" id="PF00480">
    <property type="entry name" value="ROK"/>
    <property type="match status" value="1"/>
</dbReference>
<evidence type="ECO:0000256" key="1">
    <source>
        <dbReference type="ARBA" id="ARBA00006479"/>
    </source>
</evidence>
<reference evidence="2 3" key="1">
    <citation type="submission" date="2020-08" db="EMBL/GenBank/DDBJ databases">
        <title>Sequencing the genomes of 1000 actinobacteria strains.</title>
        <authorList>
            <person name="Klenk H.-P."/>
        </authorList>
    </citation>
    <scope>NUCLEOTIDE SEQUENCE [LARGE SCALE GENOMIC DNA]</scope>
    <source>
        <strain evidence="2 3">DSM 45507</strain>
    </source>
</reference>
<name>A0A7W9LGG8_9ACTN</name>
<dbReference type="EMBL" id="JACHMB010000001">
    <property type="protein sequence ID" value="MBB5782833.1"/>
    <property type="molecule type" value="Genomic_DNA"/>
</dbReference>
<comment type="similarity">
    <text evidence="1">Belongs to the ROK (NagC/XylR) family.</text>
</comment>
<dbReference type="GO" id="GO:0016301">
    <property type="term" value="F:kinase activity"/>
    <property type="evidence" value="ECO:0007669"/>
    <property type="project" value="UniProtKB-KW"/>
</dbReference>
<keyword evidence="3" id="KW-1185">Reference proteome</keyword>
<keyword evidence="2" id="KW-0808">Transferase</keyword>
<gene>
    <name evidence="2" type="ORF">HD596_009589</name>
</gene>
<dbReference type="InterPro" id="IPR000600">
    <property type="entry name" value="ROK"/>
</dbReference>
<dbReference type="PANTHER" id="PTHR18964">
    <property type="entry name" value="ROK (REPRESSOR, ORF, KINASE) FAMILY"/>
    <property type="match status" value="1"/>
</dbReference>
<dbReference type="InterPro" id="IPR036388">
    <property type="entry name" value="WH-like_DNA-bd_sf"/>
</dbReference>
<dbReference type="AlphaFoldDB" id="A0A7W9LGG8"/>
<evidence type="ECO:0000313" key="2">
    <source>
        <dbReference type="EMBL" id="MBB5782833.1"/>
    </source>
</evidence>
<dbReference type="SUPFAM" id="SSF53067">
    <property type="entry name" value="Actin-like ATPase domain"/>
    <property type="match status" value="1"/>
</dbReference>
<keyword evidence="2" id="KW-0418">Kinase</keyword>
<dbReference type="Proteomes" id="UP000579153">
    <property type="component" value="Unassembled WGS sequence"/>
</dbReference>
<organism evidence="2 3">
    <name type="scientific">Nonomuraea jabiensis</name>
    <dbReference type="NCBI Taxonomy" id="882448"/>
    <lineage>
        <taxon>Bacteria</taxon>
        <taxon>Bacillati</taxon>
        <taxon>Actinomycetota</taxon>
        <taxon>Actinomycetes</taxon>
        <taxon>Streptosporangiales</taxon>
        <taxon>Streptosporangiaceae</taxon>
        <taxon>Nonomuraea</taxon>
    </lineage>
</organism>
<dbReference type="Pfam" id="PF13412">
    <property type="entry name" value="HTH_24"/>
    <property type="match status" value="1"/>
</dbReference>
<accession>A0A7W9LGG8</accession>
<proteinExistence type="inferred from homology"/>
<dbReference type="PANTHER" id="PTHR18964:SF149">
    <property type="entry name" value="BIFUNCTIONAL UDP-N-ACETYLGLUCOSAMINE 2-EPIMERASE_N-ACETYLMANNOSAMINE KINASE"/>
    <property type="match status" value="1"/>
</dbReference>
<dbReference type="RefSeq" id="WP_185075858.1">
    <property type="nucleotide sequence ID" value="NZ_JACHMB010000001.1"/>
</dbReference>
<protein>
    <submittedName>
        <fullName evidence="2">Putative NBD/HSP70 family sugar kinase</fullName>
    </submittedName>
</protein>
<comment type="caution">
    <text evidence="2">The sequence shown here is derived from an EMBL/GenBank/DDBJ whole genome shotgun (WGS) entry which is preliminary data.</text>
</comment>
<dbReference type="InterPro" id="IPR036390">
    <property type="entry name" value="WH_DNA-bd_sf"/>
</dbReference>
<dbReference type="SUPFAM" id="SSF46785">
    <property type="entry name" value="Winged helix' DNA-binding domain"/>
    <property type="match status" value="1"/>
</dbReference>